<proteinExistence type="predicted"/>
<feature type="transmembrane region" description="Helical" evidence="1">
    <location>
        <begin position="93"/>
        <end position="111"/>
    </location>
</feature>
<keyword evidence="1" id="KW-0812">Transmembrane</keyword>
<reference evidence="2 3" key="1">
    <citation type="submission" date="2024-01" db="EMBL/GenBank/DDBJ databases">
        <title>Sphingobacterium tenebrionis sp. nov., a novel endophyte isolated from tenebrio molitor intestines.</title>
        <authorList>
            <person name="Zhang C."/>
        </authorList>
    </citation>
    <scope>NUCLEOTIDE SEQUENCE [LARGE SCALE GENOMIC DNA]</scope>
    <source>
        <strain evidence="2 3">PU5-4</strain>
    </source>
</reference>
<accession>A0ABU8I9W2</accession>
<evidence type="ECO:0000256" key="1">
    <source>
        <dbReference type="SAM" id="Phobius"/>
    </source>
</evidence>
<keyword evidence="1" id="KW-1133">Transmembrane helix</keyword>
<comment type="caution">
    <text evidence="2">The sequence shown here is derived from an EMBL/GenBank/DDBJ whole genome shotgun (WGS) entry which is preliminary data.</text>
</comment>
<evidence type="ECO:0000313" key="2">
    <source>
        <dbReference type="EMBL" id="MEI5986180.1"/>
    </source>
</evidence>
<dbReference type="Proteomes" id="UP001363035">
    <property type="component" value="Unassembled WGS sequence"/>
</dbReference>
<evidence type="ECO:0000313" key="3">
    <source>
        <dbReference type="Proteomes" id="UP001363035"/>
    </source>
</evidence>
<keyword evidence="3" id="KW-1185">Reference proteome</keyword>
<dbReference type="RefSeq" id="WP_099367036.1">
    <property type="nucleotide sequence ID" value="NZ_JAYLLN010000046.1"/>
</dbReference>
<dbReference type="EMBL" id="JAYLLN010000046">
    <property type="protein sequence ID" value="MEI5986180.1"/>
    <property type="molecule type" value="Genomic_DNA"/>
</dbReference>
<protein>
    <submittedName>
        <fullName evidence="2">Uncharacterized protein</fullName>
    </submittedName>
</protein>
<keyword evidence="1" id="KW-0472">Membrane</keyword>
<gene>
    <name evidence="2" type="ORF">VJ786_14850</name>
</gene>
<name>A0ABU8I9W2_9SPHI</name>
<sequence>MFISVRQLEEAAFAADHLVNPVNGNNPMVLVYYRNYTATAFFTGYTKKAGAVYLDSTTNKRISKSKWTNEMKVFALEKEKLVPAAPHTMKPTIFGYIMMLAVVGFFGYMAYDSLKPAKPIPAEYTALLKEPKAGDMYYGRYEQMEPGERVARKAGFGWFKVLNNQNGNIVVALNKHMSSNHKPSKDMDQVDFEETGKLVKIQSQESYELKLRSEDKTLEFYFTEKK</sequence>
<organism evidence="2 3">
    <name type="scientific">Sphingobacterium tenebrionis</name>
    <dbReference type="NCBI Taxonomy" id="3111775"/>
    <lineage>
        <taxon>Bacteria</taxon>
        <taxon>Pseudomonadati</taxon>
        <taxon>Bacteroidota</taxon>
        <taxon>Sphingobacteriia</taxon>
        <taxon>Sphingobacteriales</taxon>
        <taxon>Sphingobacteriaceae</taxon>
        <taxon>Sphingobacterium</taxon>
    </lineage>
</organism>